<dbReference type="InterPro" id="IPR027417">
    <property type="entry name" value="P-loop_NTPase"/>
</dbReference>
<comment type="caution">
    <text evidence="3">The sequence shown here is derived from an EMBL/GenBank/DDBJ whole genome shotgun (WGS) entry which is preliminary data.</text>
</comment>
<gene>
    <name evidence="3" type="ORF">GCM10023092_25860</name>
</gene>
<protein>
    <submittedName>
        <fullName evidence="3">DUF2326 domain-containing protein</fullName>
    </submittedName>
</protein>
<sequence length="564" mass="65372">MFLKNLTIECDGHIIRNIPFKKGLNLIVDTTVSSENKESGNNVGKTTVLRLVDFCFNGDGKNIYSDTEFKEKRNTTVEQFLTQNNVIVTITLKQDLDDEHSEEVVIRRNFLKRSEKIFEVNGESYKVPEYDKVLKELIFNTDVDKPTFRQIIARNIRDEKNKLVNTIQVLHPTTTFEEYEALFFFWFGIETDVAGKKQKLQEQRKAEEKFLTRLKKQLSESEIQQALAVINRDIQTLTRLKDDYIIDDDYQDDLNAINAIKSTISSIASAIDKLALRKEIIEDSKRELEKGHVSIDNDRLREIYATAEVYLPEMHKRFEDLVAFHNRMQNQKIAFVTEELPAVDAALKIENTNLNKAIKEERRLSEKLRKSTANDEYNRIVKELTRMHEQKGHYENQALQISQAREKIARLKSEIEGINNGLSSKDDDFKAQVEEFNKYFTTLSEALYDEKFFLYAEKNDRAYQLKISSIDGNLGTGKKKGQIAAFDLAYIQYCDANDIPCLHFLMQDQTENIHDNQITTLAALTETMHVQYIIPILRDKVPDSINISDYAVLVLSQDDKLFKI</sequence>
<dbReference type="EMBL" id="BAABEZ010000024">
    <property type="protein sequence ID" value="GAA4458083.1"/>
    <property type="molecule type" value="Genomic_DNA"/>
</dbReference>
<organism evidence="3 4">
    <name type="scientific">Rurimicrobium arvi</name>
    <dbReference type="NCBI Taxonomy" id="2049916"/>
    <lineage>
        <taxon>Bacteria</taxon>
        <taxon>Pseudomonadati</taxon>
        <taxon>Bacteroidota</taxon>
        <taxon>Chitinophagia</taxon>
        <taxon>Chitinophagales</taxon>
        <taxon>Chitinophagaceae</taxon>
        <taxon>Rurimicrobium</taxon>
    </lineage>
</organism>
<evidence type="ECO:0000256" key="1">
    <source>
        <dbReference type="SAM" id="Coils"/>
    </source>
</evidence>
<accession>A0ABP8N109</accession>
<dbReference type="RefSeq" id="WP_344827935.1">
    <property type="nucleotide sequence ID" value="NZ_BAABEZ010000024.1"/>
</dbReference>
<reference evidence="4" key="1">
    <citation type="journal article" date="2019" name="Int. J. Syst. Evol. Microbiol.">
        <title>The Global Catalogue of Microorganisms (GCM) 10K type strain sequencing project: providing services to taxonomists for standard genome sequencing and annotation.</title>
        <authorList>
            <consortium name="The Broad Institute Genomics Platform"/>
            <consortium name="The Broad Institute Genome Sequencing Center for Infectious Disease"/>
            <person name="Wu L."/>
            <person name="Ma J."/>
        </authorList>
    </citation>
    <scope>NUCLEOTIDE SEQUENCE [LARGE SCALE GENOMIC DNA]</scope>
    <source>
        <strain evidence="4">JCM 31921</strain>
    </source>
</reference>
<proteinExistence type="predicted"/>
<dbReference type="InterPro" id="IPR018760">
    <property type="entry name" value="DUF2326"/>
</dbReference>
<dbReference type="Pfam" id="PF10088">
    <property type="entry name" value="DUF2326"/>
    <property type="match status" value="1"/>
</dbReference>
<evidence type="ECO:0000313" key="4">
    <source>
        <dbReference type="Proteomes" id="UP001501410"/>
    </source>
</evidence>
<feature type="domain" description="DUF2326" evidence="2">
    <location>
        <begin position="443"/>
        <end position="564"/>
    </location>
</feature>
<evidence type="ECO:0000313" key="3">
    <source>
        <dbReference type="EMBL" id="GAA4458083.1"/>
    </source>
</evidence>
<name>A0ABP8N109_9BACT</name>
<evidence type="ECO:0000259" key="2">
    <source>
        <dbReference type="Pfam" id="PF10088"/>
    </source>
</evidence>
<feature type="coiled-coil region" evidence="1">
    <location>
        <begin position="351"/>
        <end position="421"/>
    </location>
</feature>
<dbReference type="Proteomes" id="UP001501410">
    <property type="component" value="Unassembled WGS sequence"/>
</dbReference>
<keyword evidence="4" id="KW-1185">Reference proteome</keyword>
<keyword evidence="1" id="KW-0175">Coiled coil</keyword>
<dbReference type="Gene3D" id="3.40.50.300">
    <property type="entry name" value="P-loop containing nucleotide triphosphate hydrolases"/>
    <property type="match status" value="1"/>
</dbReference>